<dbReference type="AlphaFoldDB" id="A0AAN7WI71"/>
<accession>A0AAN7WI71</accession>
<evidence type="ECO:0000313" key="1">
    <source>
        <dbReference type="EMBL" id="KAK5706621.1"/>
    </source>
</evidence>
<reference evidence="1" key="1">
    <citation type="submission" date="2023-08" db="EMBL/GenBank/DDBJ databases">
        <title>Black Yeasts Isolated from many extreme environments.</title>
        <authorList>
            <person name="Coleine C."/>
            <person name="Stajich J.E."/>
            <person name="Selbmann L."/>
        </authorList>
    </citation>
    <scope>NUCLEOTIDE SEQUENCE</scope>
    <source>
        <strain evidence="1">CCFEE 5810</strain>
    </source>
</reference>
<dbReference type="Proteomes" id="UP001310594">
    <property type="component" value="Unassembled WGS sequence"/>
</dbReference>
<comment type="caution">
    <text evidence="1">The sequence shown here is derived from an EMBL/GenBank/DDBJ whole genome shotgun (WGS) entry which is preliminary data.</text>
</comment>
<proteinExistence type="predicted"/>
<dbReference type="EMBL" id="JAVRQU010000002">
    <property type="protein sequence ID" value="KAK5706621.1"/>
    <property type="molecule type" value="Genomic_DNA"/>
</dbReference>
<sequence>MPNFTDMPAEIRNQIYLESLSTPITLVICPGAVVPMPTENLALLSTNRQIRSEAYGYHIDAATVEINLNDETFFGTQDNKGALLAAKLIEGLDKHGGKIEQVTHLKVVGNQALFALLHDPNTNTQLVNYHYNYEGDVHKYELLKDSEDSKALVAVRERLSKVEIIEMTAPDYDYVTVAPWWWLDRVTPCCCFKQRCQKCQRTAAIFPNLKEIRMQSENFKWCAPVGFRWLKCSDGGWRLWCSTMEQEQEAVAADEAIRATTGVWQL</sequence>
<protein>
    <submittedName>
        <fullName evidence="1">Uncharacterized protein</fullName>
    </submittedName>
</protein>
<name>A0AAN7WI71_9PEZI</name>
<gene>
    <name evidence="1" type="ORF">LTR97_001611</name>
</gene>
<organism evidence="1 2">
    <name type="scientific">Elasticomyces elasticus</name>
    <dbReference type="NCBI Taxonomy" id="574655"/>
    <lineage>
        <taxon>Eukaryota</taxon>
        <taxon>Fungi</taxon>
        <taxon>Dikarya</taxon>
        <taxon>Ascomycota</taxon>
        <taxon>Pezizomycotina</taxon>
        <taxon>Dothideomycetes</taxon>
        <taxon>Dothideomycetidae</taxon>
        <taxon>Mycosphaerellales</taxon>
        <taxon>Teratosphaeriaceae</taxon>
        <taxon>Elasticomyces</taxon>
    </lineage>
</organism>
<evidence type="ECO:0000313" key="2">
    <source>
        <dbReference type="Proteomes" id="UP001310594"/>
    </source>
</evidence>